<evidence type="ECO:0000256" key="3">
    <source>
        <dbReference type="ARBA" id="ARBA00022989"/>
    </source>
</evidence>
<dbReference type="InterPro" id="IPR051533">
    <property type="entry name" value="WaaL-like"/>
</dbReference>
<feature type="transmembrane region" description="Helical" evidence="5">
    <location>
        <begin position="96"/>
        <end position="112"/>
    </location>
</feature>
<feature type="transmembrane region" description="Helical" evidence="5">
    <location>
        <begin position="265"/>
        <end position="284"/>
    </location>
</feature>
<evidence type="ECO:0000313" key="8">
    <source>
        <dbReference type="Proteomes" id="UP001164693"/>
    </source>
</evidence>
<feature type="transmembrane region" description="Helical" evidence="5">
    <location>
        <begin position="339"/>
        <end position="362"/>
    </location>
</feature>
<dbReference type="GO" id="GO:0016874">
    <property type="term" value="F:ligase activity"/>
    <property type="evidence" value="ECO:0007669"/>
    <property type="project" value="UniProtKB-KW"/>
</dbReference>
<dbReference type="InterPro" id="IPR007016">
    <property type="entry name" value="O-antigen_ligase-rel_domated"/>
</dbReference>
<feature type="transmembrane region" description="Helical" evidence="5">
    <location>
        <begin position="147"/>
        <end position="166"/>
    </location>
</feature>
<keyword evidence="3 5" id="KW-1133">Transmembrane helix</keyword>
<evidence type="ECO:0000259" key="6">
    <source>
        <dbReference type="Pfam" id="PF04932"/>
    </source>
</evidence>
<dbReference type="Proteomes" id="UP001164693">
    <property type="component" value="Chromosome"/>
</dbReference>
<feature type="transmembrane region" description="Helical" evidence="5">
    <location>
        <begin position="219"/>
        <end position="235"/>
    </location>
</feature>
<dbReference type="RefSeq" id="WP_269442433.1">
    <property type="nucleotide sequence ID" value="NZ_CP097463.1"/>
</dbReference>
<feature type="transmembrane region" description="Helical" evidence="5">
    <location>
        <begin position="241"/>
        <end position="258"/>
    </location>
</feature>
<evidence type="ECO:0000256" key="2">
    <source>
        <dbReference type="ARBA" id="ARBA00022692"/>
    </source>
</evidence>
<name>A0ABY7JU88_9ACTN</name>
<accession>A0ABY7JU88</accession>
<organism evidence="7 8">
    <name type="scientific">Jatrophihabitans cynanchi</name>
    <dbReference type="NCBI Taxonomy" id="2944128"/>
    <lineage>
        <taxon>Bacteria</taxon>
        <taxon>Bacillati</taxon>
        <taxon>Actinomycetota</taxon>
        <taxon>Actinomycetes</taxon>
        <taxon>Jatrophihabitantales</taxon>
        <taxon>Jatrophihabitantaceae</taxon>
        <taxon>Jatrophihabitans</taxon>
    </lineage>
</organism>
<dbReference type="PANTHER" id="PTHR37422">
    <property type="entry name" value="TEICHURONIC ACID BIOSYNTHESIS PROTEIN TUAE"/>
    <property type="match status" value="1"/>
</dbReference>
<keyword evidence="8" id="KW-1185">Reference proteome</keyword>
<dbReference type="PANTHER" id="PTHR37422:SF13">
    <property type="entry name" value="LIPOPOLYSACCHARIDE BIOSYNTHESIS PROTEIN PA4999-RELATED"/>
    <property type="match status" value="1"/>
</dbReference>
<dbReference type="EMBL" id="CP097463">
    <property type="protein sequence ID" value="WAX55908.1"/>
    <property type="molecule type" value="Genomic_DNA"/>
</dbReference>
<protein>
    <submittedName>
        <fullName evidence="7">O-antigen ligase family protein</fullName>
    </submittedName>
</protein>
<sequence length="428" mass="45930">MTHTMMPAASRVDAVGPSDLIRSRLETALILLVGVWFFVPRFIQTLSISKEHIGVGGQAPPYTALASAAQRGLFYLTIGLCLWIIVLFWRYSPSRRGLALIVFLLPWAYLVIRDRYAEQTPENIYRLMPVLAIALWMLRPRLARLQVLGYVVGATVVASLLVGVALPDHGVLRNASGQFVSVDKQILPWGSLVGVFTNGNNLGQFIAMGLPAVMLIRARMARIVFALCCLFALVWSASRGSMLAVGLAILAYLLVSRVRAGWRAAFAVIFLGAVFATTCIVPLVTTDPAAFTNRGYIWQASHAAWAQHPLVGNGSDWFSIVGSSSASLGPTVFHAHNQFLQLLVTGGIVLALLVGLLIATAVGAAARLAARGRLVGVSYLAAFGGTCLLEVSLVIVDNSLVFPVAVLPLLFVLFTSDLHEPAVTNATA</sequence>
<evidence type="ECO:0000256" key="4">
    <source>
        <dbReference type="ARBA" id="ARBA00023136"/>
    </source>
</evidence>
<keyword evidence="7" id="KW-0436">Ligase</keyword>
<keyword evidence="4 5" id="KW-0472">Membrane</keyword>
<proteinExistence type="predicted"/>
<evidence type="ECO:0000256" key="1">
    <source>
        <dbReference type="ARBA" id="ARBA00004141"/>
    </source>
</evidence>
<feature type="transmembrane region" description="Helical" evidence="5">
    <location>
        <begin position="186"/>
        <end position="207"/>
    </location>
</feature>
<evidence type="ECO:0000313" key="7">
    <source>
        <dbReference type="EMBL" id="WAX55908.1"/>
    </source>
</evidence>
<feature type="transmembrane region" description="Helical" evidence="5">
    <location>
        <begin position="21"/>
        <end position="39"/>
    </location>
</feature>
<feature type="transmembrane region" description="Helical" evidence="5">
    <location>
        <begin position="72"/>
        <end position="89"/>
    </location>
</feature>
<evidence type="ECO:0000256" key="5">
    <source>
        <dbReference type="SAM" id="Phobius"/>
    </source>
</evidence>
<feature type="domain" description="O-antigen ligase-related" evidence="6">
    <location>
        <begin position="225"/>
        <end position="354"/>
    </location>
</feature>
<dbReference type="Pfam" id="PF04932">
    <property type="entry name" value="Wzy_C"/>
    <property type="match status" value="1"/>
</dbReference>
<gene>
    <name evidence="7" type="ORF">M6B22_15370</name>
</gene>
<feature type="transmembrane region" description="Helical" evidence="5">
    <location>
        <begin position="374"/>
        <end position="394"/>
    </location>
</feature>
<reference evidence="7" key="1">
    <citation type="submission" date="2022-05" db="EMBL/GenBank/DDBJ databases">
        <title>Jatrophihabitans sp. SB3-54 whole genome sequence.</title>
        <authorList>
            <person name="Suh M.K."/>
            <person name="Eom M.K."/>
            <person name="Kim J.S."/>
            <person name="Kim H.S."/>
            <person name="Do H.E."/>
            <person name="Shin Y.K."/>
            <person name="Lee J.-S."/>
        </authorList>
    </citation>
    <scope>NUCLEOTIDE SEQUENCE</scope>
    <source>
        <strain evidence="7">SB3-54</strain>
    </source>
</reference>
<comment type="subcellular location">
    <subcellularLocation>
        <location evidence="1">Membrane</location>
        <topology evidence="1">Multi-pass membrane protein</topology>
    </subcellularLocation>
</comment>
<keyword evidence="2 5" id="KW-0812">Transmembrane</keyword>